<comment type="caution">
    <text evidence="1">The sequence shown here is derived from an EMBL/GenBank/DDBJ whole genome shotgun (WGS) entry which is preliminary data.</text>
</comment>
<dbReference type="EMBL" id="JAUMIT010000003">
    <property type="protein sequence ID" value="MDO3694830.1"/>
    <property type="molecule type" value="Genomic_DNA"/>
</dbReference>
<dbReference type="RefSeq" id="WP_302884084.1">
    <property type="nucleotide sequence ID" value="NZ_JAUMIT010000003.1"/>
</dbReference>
<sequence length="85" mass="9795">MQNSSKYSSILLMEAGSKPENEIKFFDHLGNRKTIKDLIVRIKKVDKAEMVVLKSGLEIPIERIHSVDLEISPYYSDDFFKCDCV</sequence>
<organism evidence="1 2">
    <name type="scientific">Wenyingzhuangia gilva</name>
    <dbReference type="NCBI Taxonomy" id="3057677"/>
    <lineage>
        <taxon>Bacteria</taxon>
        <taxon>Pseudomonadati</taxon>
        <taxon>Bacteroidota</taxon>
        <taxon>Flavobacteriia</taxon>
        <taxon>Flavobacteriales</taxon>
        <taxon>Flavobacteriaceae</taxon>
        <taxon>Wenyingzhuangia</taxon>
    </lineage>
</organism>
<name>A0ABT8VS88_9FLAO</name>
<accession>A0ABT8VS88</accession>
<keyword evidence="2" id="KW-1185">Reference proteome</keyword>
<protein>
    <submittedName>
        <fullName evidence="1">Uncharacterized protein</fullName>
    </submittedName>
</protein>
<proteinExistence type="predicted"/>
<gene>
    <name evidence="1" type="ORF">QVZ41_08240</name>
</gene>
<reference evidence="1" key="1">
    <citation type="submission" date="2023-07" db="EMBL/GenBank/DDBJ databases">
        <title>Wenyingzhuangia sp. chi5 genome sequencing and assembly.</title>
        <authorList>
            <person name="Park S."/>
        </authorList>
    </citation>
    <scope>NUCLEOTIDE SEQUENCE</scope>
    <source>
        <strain evidence="1">Chi5</strain>
    </source>
</reference>
<evidence type="ECO:0000313" key="1">
    <source>
        <dbReference type="EMBL" id="MDO3694830.1"/>
    </source>
</evidence>
<evidence type="ECO:0000313" key="2">
    <source>
        <dbReference type="Proteomes" id="UP001168642"/>
    </source>
</evidence>
<dbReference type="Proteomes" id="UP001168642">
    <property type="component" value="Unassembled WGS sequence"/>
</dbReference>